<dbReference type="Pfam" id="PF25056">
    <property type="entry name" value="DUF7793"/>
    <property type="match status" value="1"/>
</dbReference>
<comment type="caution">
    <text evidence="2">The sequence shown here is derived from an EMBL/GenBank/DDBJ whole genome shotgun (WGS) entry which is preliminary data.</text>
</comment>
<dbReference type="Gene3D" id="3.40.1680.10">
    <property type="entry name" value="yp_829618.1 domain like"/>
    <property type="match status" value="1"/>
</dbReference>
<dbReference type="Gene3D" id="3.40.970.30">
    <property type="entry name" value="yp_829618.1 like domains"/>
    <property type="match status" value="1"/>
</dbReference>
<protein>
    <submittedName>
        <fullName evidence="2">STAS/SEC14 domain-containing protein</fullName>
    </submittedName>
</protein>
<dbReference type="EMBL" id="JACSQC010000004">
    <property type="protein sequence ID" value="MBD8044091.1"/>
    <property type="molecule type" value="Genomic_DNA"/>
</dbReference>
<name>A0ABR8YIN0_9MICC</name>
<evidence type="ECO:0000313" key="2">
    <source>
        <dbReference type="EMBL" id="MBD8044091.1"/>
    </source>
</evidence>
<keyword evidence="3" id="KW-1185">Reference proteome</keyword>
<evidence type="ECO:0000313" key="3">
    <source>
        <dbReference type="Proteomes" id="UP000652763"/>
    </source>
</evidence>
<organism evidence="2 3">
    <name type="scientific">Arthrobacter pullicola</name>
    <dbReference type="NCBI Taxonomy" id="2762224"/>
    <lineage>
        <taxon>Bacteria</taxon>
        <taxon>Bacillati</taxon>
        <taxon>Actinomycetota</taxon>
        <taxon>Actinomycetes</taxon>
        <taxon>Micrococcales</taxon>
        <taxon>Micrococcaceae</taxon>
        <taxon>Arthrobacter</taxon>
    </lineage>
</organism>
<dbReference type="Proteomes" id="UP000652763">
    <property type="component" value="Unassembled WGS sequence"/>
</dbReference>
<feature type="domain" description="DUF7793" evidence="1">
    <location>
        <begin position="80"/>
        <end position="184"/>
    </location>
</feature>
<accession>A0ABR8YIN0</accession>
<proteinExistence type="predicted"/>
<sequence>MLRRRRPDTTAFSLPGARFVCRRKQAASTVKRFGQFPNFAIEYVSRLSVISKFEPAGVQDQRRATAAGGSRLPEVELMPSGILLVRWPPNATIEVPEALAAISRIEQLSGNVPRPLLVEMRGMRYASSAALKKFARALTATRMALVGTSPVEQTIGHFFQAIHRPSYPASYFTQYAEALDWLAAVEAANRLTPPSQFPPRSRTQR</sequence>
<evidence type="ECO:0000259" key="1">
    <source>
        <dbReference type="Pfam" id="PF25056"/>
    </source>
</evidence>
<dbReference type="RefSeq" id="WP_191746994.1">
    <property type="nucleotide sequence ID" value="NZ_JACSQC010000004.1"/>
</dbReference>
<dbReference type="InterPro" id="IPR056695">
    <property type="entry name" value="DUF7793"/>
</dbReference>
<reference evidence="2 3" key="1">
    <citation type="submission" date="2020-08" db="EMBL/GenBank/DDBJ databases">
        <title>A Genomic Blueprint of the Chicken Gut Microbiome.</title>
        <authorList>
            <person name="Gilroy R."/>
            <person name="Ravi A."/>
            <person name="Getino M."/>
            <person name="Pursley I."/>
            <person name="Horton D.L."/>
            <person name="Alikhan N.-F."/>
            <person name="Baker D."/>
            <person name="Gharbi K."/>
            <person name="Hall N."/>
            <person name="Watson M."/>
            <person name="Adriaenssens E.M."/>
            <person name="Foster-Nyarko E."/>
            <person name="Jarju S."/>
            <person name="Secka A."/>
            <person name="Antonio M."/>
            <person name="Oren A."/>
            <person name="Chaudhuri R."/>
            <person name="La Ragione R.M."/>
            <person name="Hildebrand F."/>
            <person name="Pallen M.J."/>
        </authorList>
    </citation>
    <scope>NUCLEOTIDE SEQUENCE [LARGE SCALE GENOMIC DNA]</scope>
    <source>
        <strain evidence="2 3">Sa2BUA2</strain>
    </source>
</reference>
<gene>
    <name evidence="2" type="ORF">H9638_09755</name>
</gene>